<dbReference type="eggNOG" id="COG0176">
    <property type="taxonomic scope" value="Bacteria"/>
</dbReference>
<dbReference type="STRING" id="545696.HOLDEFILI_00838"/>
<reference evidence="2 3" key="1">
    <citation type="submission" date="2008-12" db="EMBL/GenBank/DDBJ databases">
        <authorList>
            <person name="Fulton L."/>
            <person name="Clifton S."/>
            <person name="Fulton B."/>
            <person name="Xu J."/>
            <person name="Minx P."/>
            <person name="Pepin K.H."/>
            <person name="Johnson M."/>
            <person name="Bhonagiri V."/>
            <person name="Nash W.E."/>
            <person name="Mardis E.R."/>
            <person name="Wilson R.K."/>
        </authorList>
    </citation>
    <scope>NUCLEOTIDE SEQUENCE [LARGE SCALE GENOMIC DNA]</scope>
    <source>
        <strain evidence="2 3">DSM 12042</strain>
    </source>
</reference>
<dbReference type="PANTHER" id="PTHR10683:SF31">
    <property type="entry name" value="TRANSALDOLASE"/>
    <property type="match status" value="1"/>
</dbReference>
<proteinExistence type="predicted"/>
<dbReference type="AlphaFoldDB" id="B9Y4V7"/>
<comment type="caution">
    <text evidence="2">The sequence shown here is derived from an EMBL/GenBank/DDBJ whole genome shotgun (WGS) entry which is preliminary data.</text>
</comment>
<organism evidence="2 3">
    <name type="scientific">Holdemania filiformis DSM 12042</name>
    <dbReference type="NCBI Taxonomy" id="545696"/>
    <lineage>
        <taxon>Bacteria</taxon>
        <taxon>Bacillati</taxon>
        <taxon>Bacillota</taxon>
        <taxon>Erysipelotrichia</taxon>
        <taxon>Erysipelotrichales</taxon>
        <taxon>Erysipelotrichaceae</taxon>
        <taxon>Holdemania</taxon>
    </lineage>
</organism>
<reference evidence="2 3" key="2">
    <citation type="submission" date="2009-02" db="EMBL/GenBank/DDBJ databases">
        <title>Draft genome sequence of Holdemania filiformis DSM 12042.</title>
        <authorList>
            <person name="Sudarsanam P."/>
            <person name="Ley R."/>
            <person name="Guruge J."/>
            <person name="Turnbaugh P.J."/>
            <person name="Mahowald M."/>
            <person name="Liep D."/>
            <person name="Gordon J."/>
        </authorList>
    </citation>
    <scope>NUCLEOTIDE SEQUENCE [LARGE SCALE GENOMIC DNA]</scope>
    <source>
        <strain evidence="2 3">DSM 12042</strain>
    </source>
</reference>
<dbReference type="GO" id="GO:0005975">
    <property type="term" value="P:carbohydrate metabolic process"/>
    <property type="evidence" value="ECO:0007669"/>
    <property type="project" value="InterPro"/>
</dbReference>
<accession>B9Y4V7</accession>
<dbReference type="EMBL" id="ACCF01000054">
    <property type="protein sequence ID" value="EEF68870.1"/>
    <property type="molecule type" value="Genomic_DNA"/>
</dbReference>
<keyword evidence="1" id="KW-0704">Schiff base</keyword>
<evidence type="ECO:0000313" key="3">
    <source>
        <dbReference type="Proteomes" id="UP000005950"/>
    </source>
</evidence>
<evidence type="ECO:0000313" key="2">
    <source>
        <dbReference type="EMBL" id="EEF68870.1"/>
    </source>
</evidence>
<dbReference type="InterPro" id="IPR001585">
    <property type="entry name" value="TAL/FSA"/>
</dbReference>
<gene>
    <name evidence="2" type="ORF">HOLDEFILI_00838</name>
</gene>
<dbReference type="HOGENOM" id="CLU_791743_0_0_9"/>
<dbReference type="SUPFAM" id="SSF51569">
    <property type="entry name" value="Aldolase"/>
    <property type="match status" value="1"/>
</dbReference>
<evidence type="ECO:0000256" key="1">
    <source>
        <dbReference type="ARBA" id="ARBA00023270"/>
    </source>
</evidence>
<name>B9Y4V7_9FIRM</name>
<dbReference type="PANTHER" id="PTHR10683">
    <property type="entry name" value="TRANSALDOLASE"/>
    <property type="match status" value="1"/>
</dbReference>
<dbReference type="Gene3D" id="3.20.20.70">
    <property type="entry name" value="Aldolase class I"/>
    <property type="match status" value="1"/>
</dbReference>
<sequence length="350" mass="39308">MKFMGEKTYFHRVNELTPTRFWINNVTQEEAKRALAEGACGCTQNPAYVWKMMQRESELPEIQQLIMRLRDQGVARDQILIVVQRELVGRIAKLFLPLYQQSQGRWGYVSIQGDPFHEDCDSIVKTGLFNREAGENIMIKIPVTEEGLKAIGILAAQGVPINATEVMSVRQAMDVGRVYTEATKYCIRKAPIYYSHITGILDEYLHTTAQETEIAIASDVLFQAGIAAAKKTYVMTRAQYPNVGFIGGGARGLHHFTEMVGAQACITINWKGTADQLIDQNPPVIERFAQPTPPAVLDELLEKLPDFRKSYCLHAIEPSEYETFGPVVLFRSSFESAWKQAQSLIDSLIG</sequence>
<protein>
    <submittedName>
        <fullName evidence="2">Putative transaldolase</fullName>
    </submittedName>
</protein>
<dbReference type="Proteomes" id="UP000005950">
    <property type="component" value="Unassembled WGS sequence"/>
</dbReference>
<dbReference type="InterPro" id="IPR013785">
    <property type="entry name" value="Aldolase_TIM"/>
</dbReference>
<dbReference type="Pfam" id="PF00923">
    <property type="entry name" value="TAL_FSA"/>
    <property type="match status" value="1"/>
</dbReference>